<evidence type="ECO:0000313" key="2">
    <source>
        <dbReference type="Proteomes" id="UP000254621"/>
    </source>
</evidence>
<organism evidence="1 2">
    <name type="scientific">Weissella viridescens</name>
    <name type="common">Lactobacillus viridescens</name>
    <dbReference type="NCBI Taxonomy" id="1629"/>
    <lineage>
        <taxon>Bacteria</taxon>
        <taxon>Bacillati</taxon>
        <taxon>Bacillota</taxon>
        <taxon>Bacilli</taxon>
        <taxon>Lactobacillales</taxon>
        <taxon>Lactobacillaceae</taxon>
        <taxon>Weissella</taxon>
    </lineage>
</organism>
<gene>
    <name evidence="1" type="ORF">NCTC13645_01499</name>
</gene>
<protein>
    <submittedName>
        <fullName evidence="1">Uncharacterized protein</fullName>
    </submittedName>
</protein>
<accession>A0A380P275</accession>
<dbReference type="Proteomes" id="UP000254621">
    <property type="component" value="Unassembled WGS sequence"/>
</dbReference>
<sequence>MAWIILCLAGFMEVAGVVTLNEYNRRRSYLIFSWRLL</sequence>
<evidence type="ECO:0000313" key="1">
    <source>
        <dbReference type="EMBL" id="SUP59245.1"/>
    </source>
</evidence>
<proteinExistence type="predicted"/>
<dbReference type="AlphaFoldDB" id="A0A380P275"/>
<dbReference type="EMBL" id="UHIV01000004">
    <property type="protein sequence ID" value="SUP59245.1"/>
    <property type="molecule type" value="Genomic_DNA"/>
</dbReference>
<reference evidence="1 2" key="1">
    <citation type="submission" date="2018-06" db="EMBL/GenBank/DDBJ databases">
        <authorList>
            <consortium name="Pathogen Informatics"/>
            <person name="Doyle S."/>
        </authorList>
    </citation>
    <scope>NUCLEOTIDE SEQUENCE [LARGE SCALE GENOMIC DNA]</scope>
    <source>
        <strain evidence="1 2">NCTC13645</strain>
    </source>
</reference>
<name>A0A380P275_WEIVI</name>